<dbReference type="EMBL" id="MU277596">
    <property type="protein sequence ID" value="KAI0054244.1"/>
    <property type="molecule type" value="Genomic_DNA"/>
</dbReference>
<evidence type="ECO:0000313" key="1">
    <source>
        <dbReference type="EMBL" id="KAI0054244.1"/>
    </source>
</evidence>
<reference evidence="1" key="1">
    <citation type="submission" date="2021-03" db="EMBL/GenBank/DDBJ databases">
        <authorList>
            <consortium name="DOE Joint Genome Institute"/>
            <person name="Ahrendt S."/>
            <person name="Looney B.P."/>
            <person name="Miyauchi S."/>
            <person name="Morin E."/>
            <person name="Drula E."/>
            <person name="Courty P.E."/>
            <person name="Chicoki N."/>
            <person name="Fauchery L."/>
            <person name="Kohler A."/>
            <person name="Kuo A."/>
            <person name="Labutti K."/>
            <person name="Pangilinan J."/>
            <person name="Lipzen A."/>
            <person name="Riley R."/>
            <person name="Andreopoulos W."/>
            <person name="He G."/>
            <person name="Johnson J."/>
            <person name="Barry K.W."/>
            <person name="Grigoriev I.V."/>
            <person name="Nagy L."/>
            <person name="Hibbett D."/>
            <person name="Henrissat B."/>
            <person name="Matheny P.B."/>
            <person name="Labbe J."/>
            <person name="Martin F."/>
        </authorList>
    </citation>
    <scope>NUCLEOTIDE SEQUENCE</scope>
    <source>
        <strain evidence="1">HHB10654</strain>
    </source>
</reference>
<evidence type="ECO:0000313" key="2">
    <source>
        <dbReference type="Proteomes" id="UP000814140"/>
    </source>
</evidence>
<proteinExistence type="predicted"/>
<protein>
    <submittedName>
        <fullName evidence="1">Uncharacterized protein</fullName>
    </submittedName>
</protein>
<reference evidence="1" key="2">
    <citation type="journal article" date="2022" name="New Phytol.">
        <title>Evolutionary transition to the ectomycorrhizal habit in the genomes of a hyperdiverse lineage of mushroom-forming fungi.</title>
        <authorList>
            <person name="Looney B."/>
            <person name="Miyauchi S."/>
            <person name="Morin E."/>
            <person name="Drula E."/>
            <person name="Courty P.E."/>
            <person name="Kohler A."/>
            <person name="Kuo A."/>
            <person name="LaButti K."/>
            <person name="Pangilinan J."/>
            <person name="Lipzen A."/>
            <person name="Riley R."/>
            <person name="Andreopoulos W."/>
            <person name="He G."/>
            <person name="Johnson J."/>
            <person name="Nolan M."/>
            <person name="Tritt A."/>
            <person name="Barry K.W."/>
            <person name="Grigoriev I.V."/>
            <person name="Nagy L.G."/>
            <person name="Hibbett D."/>
            <person name="Henrissat B."/>
            <person name="Matheny P.B."/>
            <person name="Labbe J."/>
            <person name="Martin F.M."/>
        </authorList>
    </citation>
    <scope>NUCLEOTIDE SEQUENCE</scope>
    <source>
        <strain evidence="1">HHB10654</strain>
    </source>
</reference>
<sequence length="93" mass="10156">MYPDSAQARIAHHSRILRSLPGVEMIYVVTCSGCVDEGVQRDVEGGVPGGGPDVYISCIYKYYYRHVRKMAIEILLISCCCALFSPNIGTAGI</sequence>
<name>A0ACB8SCL2_9AGAM</name>
<gene>
    <name evidence="1" type="ORF">BV25DRAFT_1145981</name>
</gene>
<keyword evidence="2" id="KW-1185">Reference proteome</keyword>
<organism evidence="1 2">
    <name type="scientific">Artomyces pyxidatus</name>
    <dbReference type="NCBI Taxonomy" id="48021"/>
    <lineage>
        <taxon>Eukaryota</taxon>
        <taxon>Fungi</taxon>
        <taxon>Dikarya</taxon>
        <taxon>Basidiomycota</taxon>
        <taxon>Agaricomycotina</taxon>
        <taxon>Agaricomycetes</taxon>
        <taxon>Russulales</taxon>
        <taxon>Auriscalpiaceae</taxon>
        <taxon>Artomyces</taxon>
    </lineage>
</organism>
<accession>A0ACB8SCL2</accession>
<comment type="caution">
    <text evidence="1">The sequence shown here is derived from an EMBL/GenBank/DDBJ whole genome shotgun (WGS) entry which is preliminary data.</text>
</comment>
<dbReference type="Proteomes" id="UP000814140">
    <property type="component" value="Unassembled WGS sequence"/>
</dbReference>